<name>A0A5J6Q035_9NEIS</name>
<evidence type="ECO:0000256" key="1">
    <source>
        <dbReference type="SAM" id="SignalP"/>
    </source>
</evidence>
<proteinExistence type="predicted"/>
<evidence type="ECO:0000313" key="2">
    <source>
        <dbReference type="EMBL" id="QEY26417.1"/>
    </source>
</evidence>
<dbReference type="Proteomes" id="UP000325713">
    <property type="component" value="Chromosome"/>
</dbReference>
<protein>
    <submittedName>
        <fullName evidence="2">Uncharacterized protein</fullName>
    </submittedName>
</protein>
<keyword evidence="3" id="KW-1185">Reference proteome</keyword>
<feature type="chain" id="PRO_5023843010" evidence="1">
    <location>
        <begin position="23"/>
        <end position="129"/>
    </location>
</feature>
<organism evidence="2 3">
    <name type="scientific">Neisseria zalophi</name>
    <dbReference type="NCBI Taxonomy" id="640030"/>
    <lineage>
        <taxon>Bacteria</taxon>
        <taxon>Pseudomonadati</taxon>
        <taxon>Pseudomonadota</taxon>
        <taxon>Betaproteobacteria</taxon>
        <taxon>Neisseriales</taxon>
        <taxon>Neisseriaceae</taxon>
        <taxon>Neisseria</taxon>
    </lineage>
</organism>
<accession>A0A5J6Q035</accession>
<dbReference type="AlphaFoldDB" id="A0A5J6Q035"/>
<dbReference type="RefSeq" id="WP_151051689.1">
    <property type="nucleotide sequence ID" value="NZ_CP031700.1"/>
</dbReference>
<keyword evidence="1" id="KW-0732">Signal</keyword>
<reference evidence="2 3" key="1">
    <citation type="submission" date="2018-08" db="EMBL/GenBank/DDBJ databases">
        <title>Neisseria zalophi ATCC BAA-2455 complete genome.</title>
        <authorList>
            <person name="Veseli I.A."/>
            <person name="Buttler R."/>
            <person name="Mascarenhas dos Santos A.C."/>
            <person name="Pombert J.-F."/>
        </authorList>
    </citation>
    <scope>NUCLEOTIDE SEQUENCE [LARGE SCALE GENOMIC DNA]</scope>
    <source>
        <strain evidence="2 3">ATCC BAA-2455</strain>
    </source>
</reference>
<sequence>MKKITTAALVLAGLGLTTSVFAAGSFRQGVSVNSDTKLSVVDGTRNTQGLNVVNGSSVKIEDALQEVVSNRNLELKLSGASYNTQGANVVIGNERTNTVRQTAFFNKVDLSVDKGHYNTQGVNIVNLSK</sequence>
<dbReference type="KEGG" id="nzl:D0T92_07670"/>
<evidence type="ECO:0000313" key="3">
    <source>
        <dbReference type="Proteomes" id="UP000325713"/>
    </source>
</evidence>
<dbReference type="EMBL" id="CP031700">
    <property type="protein sequence ID" value="QEY26417.1"/>
    <property type="molecule type" value="Genomic_DNA"/>
</dbReference>
<feature type="signal peptide" evidence="1">
    <location>
        <begin position="1"/>
        <end position="22"/>
    </location>
</feature>
<gene>
    <name evidence="2" type="ORF">D0T92_07670</name>
</gene>